<dbReference type="NCBIfam" id="TIGR01549">
    <property type="entry name" value="HAD-SF-IA-v1"/>
    <property type="match status" value="1"/>
</dbReference>
<dbReference type="SFLD" id="SFLDG01129">
    <property type="entry name" value="C1.5:_HAD__Beta-PGM__Phosphata"/>
    <property type="match status" value="1"/>
</dbReference>
<protein>
    <submittedName>
        <fullName evidence="1">YjjG family noncanonical pyrimidine nucleotidase</fullName>
    </submittedName>
</protein>
<proteinExistence type="predicted"/>
<dbReference type="PANTHER" id="PTHR47478">
    <property type="match status" value="1"/>
</dbReference>
<dbReference type="AlphaFoldDB" id="A0A9X1FQ70"/>
<dbReference type="NCBIfam" id="TIGR02254">
    <property type="entry name" value="YjjG_YfnB"/>
    <property type="match status" value="1"/>
</dbReference>
<gene>
    <name evidence="1" type="ORF">KXJ69_11590</name>
</gene>
<evidence type="ECO:0000313" key="1">
    <source>
        <dbReference type="EMBL" id="MBW2938755.1"/>
    </source>
</evidence>
<reference evidence="1" key="1">
    <citation type="submission" date="2021-07" db="EMBL/GenBank/DDBJ databases">
        <title>Aureisphaera sp. CAU 1614 isolated from sea sediment.</title>
        <authorList>
            <person name="Kim W."/>
        </authorList>
    </citation>
    <scope>NUCLEOTIDE SEQUENCE</scope>
    <source>
        <strain evidence="1">CAU 1614</strain>
    </source>
</reference>
<name>A0A9X1FQ70_9FLAO</name>
<organism evidence="1 2">
    <name type="scientific">Halomarinibacterium sedimenti</name>
    <dbReference type="NCBI Taxonomy" id="2857106"/>
    <lineage>
        <taxon>Bacteria</taxon>
        <taxon>Pseudomonadati</taxon>
        <taxon>Bacteroidota</taxon>
        <taxon>Flavobacteriia</taxon>
        <taxon>Flavobacteriales</taxon>
        <taxon>Flavobacteriaceae</taxon>
        <taxon>Halomarinibacterium</taxon>
    </lineage>
</organism>
<dbReference type="Proteomes" id="UP001138686">
    <property type="component" value="Unassembled WGS sequence"/>
</dbReference>
<dbReference type="PANTHER" id="PTHR47478:SF1">
    <property type="entry name" value="PYRIMIDINE 5'-NUCLEOTIDASE YJJG"/>
    <property type="match status" value="1"/>
</dbReference>
<sequence>MRDRIQHIFFDLDHTLWDFDRNSRMAFEQLFQIHSISIDLDEFMKIYEPINFEYWKRYREERVTKQELRRGRFFEAFQPFGIHYSDTDLDELATSYIDELPKNNYLFEGVIDVLQYLSEKYLLHIITNGFEEVQHLKLKNSGISPFFKTVTTSEEVGLKKPNPVIFEKALEKAVTVPKVSLMVGDTFEADILGAEAVGMETLFYNYRKETIPSQYRVIDSILEIKKHL</sequence>
<dbReference type="GO" id="GO:0008253">
    <property type="term" value="F:5'-nucleotidase activity"/>
    <property type="evidence" value="ECO:0007669"/>
    <property type="project" value="InterPro"/>
</dbReference>
<comment type="caution">
    <text evidence="1">The sequence shown here is derived from an EMBL/GenBank/DDBJ whole genome shotgun (WGS) entry which is preliminary data.</text>
</comment>
<dbReference type="SFLD" id="SFLDG01135">
    <property type="entry name" value="C1.5.6:_HAD__Beta-PGM__Phospha"/>
    <property type="match status" value="1"/>
</dbReference>
<dbReference type="EMBL" id="JAHWDP010000005">
    <property type="protein sequence ID" value="MBW2938755.1"/>
    <property type="molecule type" value="Genomic_DNA"/>
</dbReference>
<dbReference type="InterPro" id="IPR006439">
    <property type="entry name" value="HAD-SF_hydro_IA"/>
</dbReference>
<dbReference type="InterPro" id="IPR052550">
    <property type="entry name" value="Pyrimidine_5'-ntase_YjjG"/>
</dbReference>
<accession>A0A9X1FQ70</accession>
<evidence type="ECO:0000313" key="2">
    <source>
        <dbReference type="Proteomes" id="UP001138686"/>
    </source>
</evidence>
<dbReference type="InterPro" id="IPR011951">
    <property type="entry name" value="HAD-SF_hydro_IA_YjjG/PynA"/>
</dbReference>
<dbReference type="RefSeq" id="WP_219053283.1">
    <property type="nucleotide sequence ID" value="NZ_JAHWDP010000005.1"/>
</dbReference>
<keyword evidence="2" id="KW-1185">Reference proteome</keyword>
<dbReference type="SFLD" id="SFLDS00003">
    <property type="entry name" value="Haloacid_Dehalogenase"/>
    <property type="match status" value="1"/>
</dbReference>
<dbReference type="Pfam" id="PF00702">
    <property type="entry name" value="Hydrolase"/>
    <property type="match status" value="1"/>
</dbReference>